<dbReference type="Pfam" id="PF13739">
    <property type="entry name" value="PdaC"/>
    <property type="match status" value="1"/>
</dbReference>
<gene>
    <name evidence="3" type="ORF">IDH44_21425</name>
</gene>
<comment type="caution">
    <text evidence="3">The sequence shown here is derived from an EMBL/GenBank/DDBJ whole genome shotgun (WGS) entry which is preliminary data.</text>
</comment>
<evidence type="ECO:0000313" key="4">
    <source>
        <dbReference type="Proteomes" id="UP000621560"/>
    </source>
</evidence>
<accession>A0A927BWS4</accession>
<evidence type="ECO:0000259" key="2">
    <source>
        <dbReference type="Pfam" id="PF13739"/>
    </source>
</evidence>
<dbReference type="Proteomes" id="UP000621560">
    <property type="component" value="Unassembled WGS sequence"/>
</dbReference>
<reference evidence="3" key="1">
    <citation type="submission" date="2020-09" db="EMBL/GenBank/DDBJ databases">
        <title>A novel bacterium of genus Paenibacillus, isolated from South China Sea.</title>
        <authorList>
            <person name="Huang H."/>
            <person name="Mo K."/>
            <person name="Hu Y."/>
        </authorList>
    </citation>
    <scope>NUCLEOTIDE SEQUENCE</scope>
    <source>
        <strain evidence="3">IB182496</strain>
    </source>
</reference>
<evidence type="ECO:0000313" key="3">
    <source>
        <dbReference type="EMBL" id="MBD2847762.1"/>
    </source>
</evidence>
<evidence type="ECO:0000259" key="1">
    <source>
        <dbReference type="Pfam" id="PF11738"/>
    </source>
</evidence>
<dbReference type="InterPro" id="IPR021729">
    <property type="entry name" value="DUF3298"/>
</dbReference>
<dbReference type="Pfam" id="PF11738">
    <property type="entry name" value="DUF3298"/>
    <property type="match status" value="1"/>
</dbReference>
<feature type="domain" description="DUF3298" evidence="1">
    <location>
        <begin position="113"/>
        <end position="182"/>
    </location>
</feature>
<organism evidence="3 4">
    <name type="scientific">Paenibacillus sabuli</name>
    <dbReference type="NCBI Taxonomy" id="2772509"/>
    <lineage>
        <taxon>Bacteria</taxon>
        <taxon>Bacillati</taxon>
        <taxon>Bacillota</taxon>
        <taxon>Bacilli</taxon>
        <taxon>Bacillales</taxon>
        <taxon>Paenibacillaceae</taxon>
        <taxon>Paenibacillus</taxon>
    </lineage>
</organism>
<dbReference type="AlphaFoldDB" id="A0A927BWS4"/>
<dbReference type="RefSeq" id="WP_190920864.1">
    <property type="nucleotide sequence ID" value="NZ_JACXIZ010000044.1"/>
</dbReference>
<dbReference type="InterPro" id="IPR025303">
    <property type="entry name" value="PdaC"/>
</dbReference>
<dbReference type="EMBL" id="JACXIZ010000044">
    <property type="protein sequence ID" value="MBD2847762.1"/>
    <property type="molecule type" value="Genomic_DNA"/>
</dbReference>
<keyword evidence="4" id="KW-1185">Reference proteome</keyword>
<name>A0A927BWS4_9BACL</name>
<feature type="domain" description="Deacetylase PdaC" evidence="2">
    <location>
        <begin position="16"/>
        <end position="94"/>
    </location>
</feature>
<dbReference type="Gene3D" id="3.30.565.40">
    <property type="entry name" value="Fervidobacterium nodosum Rt17-B1 like"/>
    <property type="match status" value="1"/>
</dbReference>
<protein>
    <submittedName>
        <fullName evidence="3">DUF3298 and DUF4163 domain-containing protein</fullName>
    </submittedName>
</protein>
<dbReference type="InterPro" id="IPR037126">
    <property type="entry name" value="PdaC/RsiV-like_sf"/>
</dbReference>
<dbReference type="Gene3D" id="3.90.640.20">
    <property type="entry name" value="Heat-shock cognate protein, ATPase"/>
    <property type="match status" value="1"/>
</dbReference>
<proteinExistence type="predicted"/>
<sequence length="203" mass="23234">MAFQVPAVIRPYRTTYPKIELWLPVVTGLASREAERKINEEIRREAEQLIRDQGSLDDPRAQMIGWFEVKTNEKEVLSLSLFNYAYTGGAHGLTLQRSLTFMTDTGKRYSLAELFKPGSDYVGKLSEQVAAQIKSRDVPVLEPFTRIRADQDFYIADRALVIYFQLYELTPYVYGFPYFPISSYSVQEIVNEEGPLGPMIAND</sequence>